<keyword evidence="3" id="KW-1185">Reference proteome</keyword>
<gene>
    <name evidence="2" type="ORF">EJ04DRAFT_340054</name>
</gene>
<evidence type="ECO:0000256" key="1">
    <source>
        <dbReference type="SAM" id="MobiDB-lite"/>
    </source>
</evidence>
<dbReference type="AlphaFoldDB" id="A0A9P4V0M3"/>
<protein>
    <submittedName>
        <fullName evidence="2">PLAC8-domain-containing protein</fullName>
    </submittedName>
</protein>
<dbReference type="OrthoDB" id="1045822at2759"/>
<evidence type="ECO:0000313" key="3">
    <source>
        <dbReference type="Proteomes" id="UP000799444"/>
    </source>
</evidence>
<dbReference type="EMBL" id="ML996179">
    <property type="protein sequence ID" value="KAF2732316.1"/>
    <property type="molecule type" value="Genomic_DNA"/>
</dbReference>
<sequence length="152" mass="17064">MSVIQNQDWHHSGSACCSPFSTCCLTWWCPCISYGRTHHRVRNNNDMSGYSTCNLSCVGYTGLACLGLSFILPMIQRGDIRAKYHLQGNGCKDCLCACCCAPCDLQQQDKESQYRENEKTRLVADQPGKNGQMNYQQQGAQYPGPQYPQGQY</sequence>
<feature type="compositionally biased region" description="Low complexity" evidence="1">
    <location>
        <begin position="135"/>
        <end position="152"/>
    </location>
</feature>
<feature type="region of interest" description="Disordered" evidence="1">
    <location>
        <begin position="114"/>
        <end position="152"/>
    </location>
</feature>
<proteinExistence type="predicted"/>
<dbReference type="Pfam" id="PF04749">
    <property type="entry name" value="PLAC8"/>
    <property type="match status" value="1"/>
</dbReference>
<dbReference type="Proteomes" id="UP000799444">
    <property type="component" value="Unassembled WGS sequence"/>
</dbReference>
<organism evidence="2 3">
    <name type="scientific">Polyplosphaeria fusca</name>
    <dbReference type="NCBI Taxonomy" id="682080"/>
    <lineage>
        <taxon>Eukaryota</taxon>
        <taxon>Fungi</taxon>
        <taxon>Dikarya</taxon>
        <taxon>Ascomycota</taxon>
        <taxon>Pezizomycotina</taxon>
        <taxon>Dothideomycetes</taxon>
        <taxon>Pleosporomycetidae</taxon>
        <taxon>Pleosporales</taxon>
        <taxon>Tetraplosphaeriaceae</taxon>
        <taxon>Polyplosphaeria</taxon>
    </lineage>
</organism>
<evidence type="ECO:0000313" key="2">
    <source>
        <dbReference type="EMBL" id="KAF2732316.1"/>
    </source>
</evidence>
<accession>A0A9P4V0M3</accession>
<reference evidence="2" key="1">
    <citation type="journal article" date="2020" name="Stud. Mycol.">
        <title>101 Dothideomycetes genomes: a test case for predicting lifestyles and emergence of pathogens.</title>
        <authorList>
            <person name="Haridas S."/>
            <person name="Albert R."/>
            <person name="Binder M."/>
            <person name="Bloem J."/>
            <person name="Labutti K."/>
            <person name="Salamov A."/>
            <person name="Andreopoulos B."/>
            <person name="Baker S."/>
            <person name="Barry K."/>
            <person name="Bills G."/>
            <person name="Bluhm B."/>
            <person name="Cannon C."/>
            <person name="Castanera R."/>
            <person name="Culley D."/>
            <person name="Daum C."/>
            <person name="Ezra D."/>
            <person name="Gonzalez J."/>
            <person name="Henrissat B."/>
            <person name="Kuo A."/>
            <person name="Liang C."/>
            <person name="Lipzen A."/>
            <person name="Lutzoni F."/>
            <person name="Magnuson J."/>
            <person name="Mondo S."/>
            <person name="Nolan M."/>
            <person name="Ohm R."/>
            <person name="Pangilinan J."/>
            <person name="Park H.-J."/>
            <person name="Ramirez L."/>
            <person name="Alfaro M."/>
            <person name="Sun H."/>
            <person name="Tritt A."/>
            <person name="Yoshinaga Y."/>
            <person name="Zwiers L.-H."/>
            <person name="Turgeon B."/>
            <person name="Goodwin S."/>
            <person name="Spatafora J."/>
            <person name="Crous P."/>
            <person name="Grigoriev I."/>
        </authorList>
    </citation>
    <scope>NUCLEOTIDE SEQUENCE</scope>
    <source>
        <strain evidence="2">CBS 125425</strain>
    </source>
</reference>
<dbReference type="InterPro" id="IPR006461">
    <property type="entry name" value="PLAC_motif_containing"/>
</dbReference>
<name>A0A9P4V0M3_9PLEO</name>
<dbReference type="PANTHER" id="PTHR15907">
    <property type="entry name" value="DUF614 FAMILY PROTEIN-RELATED"/>
    <property type="match status" value="1"/>
</dbReference>
<comment type="caution">
    <text evidence="2">The sequence shown here is derived from an EMBL/GenBank/DDBJ whole genome shotgun (WGS) entry which is preliminary data.</text>
</comment>
<dbReference type="NCBIfam" id="TIGR01571">
    <property type="entry name" value="A_thal_Cys_rich"/>
    <property type="match status" value="1"/>
</dbReference>